<dbReference type="InterPro" id="IPR014292">
    <property type="entry name" value="Acyl_transf_WS/DGAT"/>
</dbReference>
<organism evidence="11">
    <name type="scientific">freshwater metagenome</name>
    <dbReference type="NCBI Taxonomy" id="449393"/>
    <lineage>
        <taxon>unclassified sequences</taxon>
        <taxon>metagenomes</taxon>
        <taxon>ecological metagenomes</taxon>
    </lineage>
</organism>
<sequence>MQQECSGDVAGMYRGRYDAEMSSYDRLSSLDASFLHLESLETPMHVGAVSTFEGESFFDSTGRFQLAAARKLVASRLHLIPRFRKILKSVPLHQGRPIWVDDPRFDIAYHVRLTALPSPGTREQLMTLTARVQSQLLDRSRPLWELWFVEGLEEGRVALIQKTHHALVDGVSGVDVATVLLDFQPEPAFRPPPRWIVEPPPAELRLLADSVWERATEPAEIVRSLRAGLRGPSNALENTTRIARSVSSLFGTDALAPHTSLNALVGRNRLFDGVTISFDDVHRVRQAFGGTINDVILAGVSGGLRDLLEARGEPIDGMTLKAFCPVSVRDDAERMQLGNRVSAMFVPLPVGLPDPVERLEAVRDATFDLKEREQAVGASFLLDLTHYAAPTLLGLGARLAHRQPFFNLVVTNVPGPQVPLYCMGGRMLEAFPVVPLTKNLSIGIAILSYCGNLHIGLFVDRDTFPDLPVLSSALENSFGELLKRAEEQLGEPGR</sequence>
<keyword evidence="7" id="KW-0012">Acyltransferase</keyword>
<evidence type="ECO:0000256" key="3">
    <source>
        <dbReference type="ARBA" id="ARBA00013244"/>
    </source>
</evidence>
<name>A0A6J7DDX1_9ZZZZ</name>
<evidence type="ECO:0000256" key="6">
    <source>
        <dbReference type="ARBA" id="ARBA00023098"/>
    </source>
</evidence>
<dbReference type="UniPathway" id="UPA00282"/>
<dbReference type="SUPFAM" id="SSF52777">
    <property type="entry name" value="CoA-dependent acyltransferases"/>
    <property type="match status" value="1"/>
</dbReference>
<protein>
    <recommendedName>
        <fullName evidence="3">diacylglycerol O-acyltransferase</fullName>
        <ecNumber evidence="3">2.3.1.20</ecNumber>
    </recommendedName>
</protein>
<evidence type="ECO:0000256" key="7">
    <source>
        <dbReference type="ARBA" id="ARBA00023315"/>
    </source>
</evidence>
<feature type="domain" description="O-acyltransferase WSD1-like N-terminal" evidence="9">
    <location>
        <begin position="27"/>
        <end position="296"/>
    </location>
</feature>
<comment type="pathway">
    <text evidence="1">Glycerolipid metabolism; triacylglycerol biosynthesis.</text>
</comment>
<dbReference type="Pfam" id="PF03007">
    <property type="entry name" value="WS_DGAT_cat"/>
    <property type="match status" value="1"/>
</dbReference>
<comment type="catalytic activity">
    <reaction evidence="8">
        <text>an acyl-CoA + a 1,2-diacyl-sn-glycerol = a triacyl-sn-glycerol + CoA</text>
        <dbReference type="Rhea" id="RHEA:10868"/>
        <dbReference type="ChEBI" id="CHEBI:17815"/>
        <dbReference type="ChEBI" id="CHEBI:57287"/>
        <dbReference type="ChEBI" id="CHEBI:58342"/>
        <dbReference type="ChEBI" id="CHEBI:64615"/>
        <dbReference type="EC" id="2.3.1.20"/>
    </reaction>
</comment>
<evidence type="ECO:0000259" key="9">
    <source>
        <dbReference type="Pfam" id="PF03007"/>
    </source>
</evidence>
<dbReference type="InterPro" id="IPR009721">
    <property type="entry name" value="O-acyltransferase_WSD1_C"/>
</dbReference>
<dbReference type="EC" id="2.3.1.20" evidence="3"/>
<evidence type="ECO:0000256" key="4">
    <source>
        <dbReference type="ARBA" id="ARBA00022516"/>
    </source>
</evidence>
<dbReference type="EMBL" id="CAFBLK010000116">
    <property type="protein sequence ID" value="CAB4868511.1"/>
    <property type="molecule type" value="Genomic_DNA"/>
</dbReference>
<evidence type="ECO:0000256" key="2">
    <source>
        <dbReference type="ARBA" id="ARBA00005189"/>
    </source>
</evidence>
<keyword evidence="5" id="KW-0808">Transferase</keyword>
<evidence type="ECO:0000313" key="11">
    <source>
        <dbReference type="EMBL" id="CAB4868511.1"/>
    </source>
</evidence>
<gene>
    <name evidence="11" type="ORF">UFOPK3317_00773</name>
</gene>
<dbReference type="GO" id="GO:0005886">
    <property type="term" value="C:plasma membrane"/>
    <property type="evidence" value="ECO:0007669"/>
    <property type="project" value="TreeGrafter"/>
</dbReference>
<keyword evidence="6" id="KW-0443">Lipid metabolism</keyword>
<dbReference type="GO" id="GO:0004144">
    <property type="term" value="F:diacylglycerol O-acyltransferase activity"/>
    <property type="evidence" value="ECO:0007669"/>
    <property type="project" value="UniProtKB-EC"/>
</dbReference>
<dbReference type="InterPro" id="IPR045034">
    <property type="entry name" value="O-acyltransferase_WSD1-like"/>
</dbReference>
<dbReference type="NCBIfam" id="TIGR02946">
    <property type="entry name" value="acyl_WS_DGAT"/>
    <property type="match status" value="1"/>
</dbReference>
<dbReference type="AlphaFoldDB" id="A0A6J7DDX1"/>
<keyword evidence="4" id="KW-0444">Lipid biosynthesis</keyword>
<dbReference type="PANTHER" id="PTHR31650:SF1">
    <property type="entry name" value="WAX ESTER SYNTHASE_DIACYLGLYCEROL ACYLTRANSFERASE 4-RELATED"/>
    <property type="match status" value="1"/>
</dbReference>
<accession>A0A6J7DDX1</accession>
<comment type="pathway">
    <text evidence="2">Lipid metabolism.</text>
</comment>
<evidence type="ECO:0000259" key="10">
    <source>
        <dbReference type="Pfam" id="PF06974"/>
    </source>
</evidence>
<dbReference type="InterPro" id="IPR004255">
    <property type="entry name" value="O-acyltransferase_WSD1_N"/>
</dbReference>
<dbReference type="GO" id="GO:0051701">
    <property type="term" value="P:biological process involved in interaction with host"/>
    <property type="evidence" value="ECO:0007669"/>
    <property type="project" value="TreeGrafter"/>
</dbReference>
<evidence type="ECO:0000256" key="5">
    <source>
        <dbReference type="ARBA" id="ARBA00022679"/>
    </source>
</evidence>
<dbReference type="Pfam" id="PF06974">
    <property type="entry name" value="WS_DGAT_C"/>
    <property type="match status" value="1"/>
</dbReference>
<dbReference type="PANTHER" id="PTHR31650">
    <property type="entry name" value="O-ACYLTRANSFERASE (WSD1-LIKE) FAMILY PROTEIN"/>
    <property type="match status" value="1"/>
</dbReference>
<proteinExistence type="predicted"/>
<feature type="domain" description="O-acyltransferase WSD1 C-terminal" evidence="10">
    <location>
        <begin position="338"/>
        <end position="481"/>
    </location>
</feature>
<dbReference type="GO" id="GO:0071731">
    <property type="term" value="P:response to nitric oxide"/>
    <property type="evidence" value="ECO:0007669"/>
    <property type="project" value="TreeGrafter"/>
</dbReference>
<evidence type="ECO:0000256" key="1">
    <source>
        <dbReference type="ARBA" id="ARBA00004771"/>
    </source>
</evidence>
<dbReference type="GO" id="GO:0001666">
    <property type="term" value="P:response to hypoxia"/>
    <property type="evidence" value="ECO:0007669"/>
    <property type="project" value="TreeGrafter"/>
</dbReference>
<reference evidence="11" key="1">
    <citation type="submission" date="2020-05" db="EMBL/GenBank/DDBJ databases">
        <authorList>
            <person name="Chiriac C."/>
            <person name="Salcher M."/>
            <person name="Ghai R."/>
            <person name="Kavagutti S V."/>
        </authorList>
    </citation>
    <scope>NUCLEOTIDE SEQUENCE</scope>
</reference>
<evidence type="ECO:0000256" key="8">
    <source>
        <dbReference type="ARBA" id="ARBA00048109"/>
    </source>
</evidence>
<dbReference type="GO" id="GO:0019432">
    <property type="term" value="P:triglyceride biosynthetic process"/>
    <property type="evidence" value="ECO:0007669"/>
    <property type="project" value="UniProtKB-UniPathway"/>
</dbReference>